<dbReference type="OrthoDB" id="2190159at2759"/>
<evidence type="ECO:0000313" key="8">
    <source>
        <dbReference type="EMBL" id="ORY00832.1"/>
    </source>
</evidence>
<dbReference type="InParanoid" id="A0A1Y1YS32"/>
<dbReference type="Proteomes" id="UP000193498">
    <property type="component" value="Unassembled WGS sequence"/>
</dbReference>
<dbReference type="PANTHER" id="PTHR13254:SF0">
    <property type="entry name" value="GOLGIN SUBFAMILY A MEMBER 7_ERF4 DOMAIN-CONTAINING PROTEIN"/>
    <property type="match status" value="1"/>
</dbReference>
<comment type="subunit">
    <text evidence="3">Interacts with ERF2.</text>
</comment>
<proteinExistence type="inferred from homology"/>
<dbReference type="Pfam" id="PF10256">
    <property type="entry name" value="Erf4"/>
    <property type="match status" value="1"/>
</dbReference>
<dbReference type="EMBL" id="MCFE01000077">
    <property type="protein sequence ID" value="ORY00832.1"/>
    <property type="molecule type" value="Genomic_DNA"/>
</dbReference>
<evidence type="ECO:0000256" key="4">
    <source>
        <dbReference type="ARBA" id="ARBA00018463"/>
    </source>
</evidence>
<accession>A0A1Y1YS32</accession>
<reference evidence="8 9" key="1">
    <citation type="submission" date="2016-07" db="EMBL/GenBank/DDBJ databases">
        <title>Pervasive Adenine N6-methylation of Active Genes in Fungi.</title>
        <authorList>
            <consortium name="DOE Joint Genome Institute"/>
            <person name="Mondo S.J."/>
            <person name="Dannebaum R.O."/>
            <person name="Kuo R.C."/>
            <person name="Labutti K."/>
            <person name="Haridas S."/>
            <person name="Kuo A."/>
            <person name="Salamov A."/>
            <person name="Ahrendt S.R."/>
            <person name="Lipzen A."/>
            <person name="Sullivan W."/>
            <person name="Andreopoulos W.B."/>
            <person name="Clum A."/>
            <person name="Lindquist E."/>
            <person name="Daum C."/>
            <person name="Ramamoorthy G.K."/>
            <person name="Gryganskyi A."/>
            <person name="Culley D."/>
            <person name="Magnuson J.K."/>
            <person name="James T.Y."/>
            <person name="O'Malley M.A."/>
            <person name="Stajich J.E."/>
            <person name="Spatafora J.W."/>
            <person name="Visel A."/>
            <person name="Grigoriev I.V."/>
        </authorList>
    </citation>
    <scope>NUCLEOTIDE SEQUENCE [LARGE SCALE GENOMIC DNA]</scope>
    <source>
        <strain evidence="8 9">CBS 931.73</strain>
    </source>
</reference>
<dbReference type="GO" id="GO:0006612">
    <property type="term" value="P:protein targeting to membrane"/>
    <property type="evidence" value="ECO:0007669"/>
    <property type="project" value="TreeGrafter"/>
</dbReference>
<evidence type="ECO:0000256" key="3">
    <source>
        <dbReference type="ARBA" id="ARBA00011396"/>
    </source>
</evidence>
<keyword evidence="5" id="KW-0256">Endoplasmic reticulum</keyword>
<evidence type="ECO:0000256" key="6">
    <source>
        <dbReference type="ARBA" id="ARBA00023136"/>
    </source>
</evidence>
<dbReference type="InterPro" id="IPR051371">
    <property type="entry name" value="Ras_palmitoyltransferase"/>
</dbReference>
<sequence>MLARLSFVFGEDINLSEEENMDESVQVSYVPAALPFTGKLRIERDYTLGEYCQFSMEYPSVLQEKISQSQFQESMSKINLLLYRAESNRARHSLDHLLACLTLYTFPLCFESFYQKRMDELDQAIQAENDRVYAPVGLKLWNPKNYAFLYVSFCQIYDLHIHLEESLNDIYICAA</sequence>
<protein>
    <recommendedName>
        <fullName evidence="4">Ras modification protein ERF4</fullName>
    </recommendedName>
</protein>
<keyword evidence="6" id="KW-0472">Membrane</keyword>
<dbReference type="GO" id="GO:0031211">
    <property type="term" value="C:endoplasmic reticulum palmitoyltransferase complex"/>
    <property type="evidence" value="ECO:0007669"/>
    <property type="project" value="TreeGrafter"/>
</dbReference>
<evidence type="ECO:0000313" key="9">
    <source>
        <dbReference type="Proteomes" id="UP000193498"/>
    </source>
</evidence>
<evidence type="ECO:0000256" key="2">
    <source>
        <dbReference type="ARBA" id="ARBA00007732"/>
    </source>
</evidence>
<evidence type="ECO:0000256" key="1">
    <source>
        <dbReference type="ARBA" id="ARBA00004406"/>
    </source>
</evidence>
<feature type="domain" description="Golgin subfamily A member 7/ERF4" evidence="7">
    <location>
        <begin position="40"/>
        <end position="151"/>
    </location>
</feature>
<organism evidence="8 9">
    <name type="scientific">Basidiobolus meristosporus CBS 931.73</name>
    <dbReference type="NCBI Taxonomy" id="1314790"/>
    <lineage>
        <taxon>Eukaryota</taxon>
        <taxon>Fungi</taxon>
        <taxon>Fungi incertae sedis</taxon>
        <taxon>Zoopagomycota</taxon>
        <taxon>Entomophthoromycotina</taxon>
        <taxon>Basidiobolomycetes</taxon>
        <taxon>Basidiobolales</taxon>
        <taxon>Basidiobolaceae</taxon>
        <taxon>Basidiobolus</taxon>
    </lineage>
</organism>
<dbReference type="PANTHER" id="PTHR13254">
    <property type="entry name" value="GOLGI AUTOANTIGEN, GOLGIN SUBFAMILY A, 7"/>
    <property type="match status" value="1"/>
</dbReference>
<dbReference type="STRING" id="1314790.A0A1Y1YS32"/>
<name>A0A1Y1YS32_9FUNG</name>
<dbReference type="GO" id="GO:0005789">
    <property type="term" value="C:endoplasmic reticulum membrane"/>
    <property type="evidence" value="ECO:0007669"/>
    <property type="project" value="UniProtKB-SubCell"/>
</dbReference>
<dbReference type="AlphaFoldDB" id="A0A1Y1YS32"/>
<comment type="similarity">
    <text evidence="2">Belongs to the ERF4 family.</text>
</comment>
<gene>
    <name evidence="8" type="ORF">K493DRAFT_347625</name>
</gene>
<keyword evidence="9" id="KW-1185">Reference proteome</keyword>
<evidence type="ECO:0000256" key="5">
    <source>
        <dbReference type="ARBA" id="ARBA00022824"/>
    </source>
</evidence>
<evidence type="ECO:0000259" key="7">
    <source>
        <dbReference type="Pfam" id="PF10256"/>
    </source>
</evidence>
<comment type="subcellular location">
    <subcellularLocation>
        <location evidence="1">Endoplasmic reticulum membrane</location>
        <topology evidence="1">Peripheral membrane protein</topology>
    </subcellularLocation>
</comment>
<dbReference type="InterPro" id="IPR019383">
    <property type="entry name" value="Golgin_A_7/ERF4"/>
</dbReference>
<comment type="caution">
    <text evidence="8">The sequence shown here is derived from an EMBL/GenBank/DDBJ whole genome shotgun (WGS) entry which is preliminary data.</text>
</comment>